<comment type="caution">
    <text evidence="1">The sequence shown here is derived from an EMBL/GenBank/DDBJ whole genome shotgun (WGS) entry which is preliminary data.</text>
</comment>
<dbReference type="EMBL" id="PDJQ01000001">
    <property type="protein sequence ID" value="PFG75165.1"/>
    <property type="molecule type" value="Genomic_DNA"/>
</dbReference>
<dbReference type="Proteomes" id="UP000223071">
    <property type="component" value="Unassembled WGS sequence"/>
</dbReference>
<evidence type="ECO:0000313" key="2">
    <source>
        <dbReference type="Proteomes" id="UP000223071"/>
    </source>
</evidence>
<dbReference type="RefSeq" id="WP_098504501.1">
    <property type="nucleotide sequence ID" value="NZ_PDJQ01000001.1"/>
</dbReference>
<gene>
    <name evidence="1" type="ORF">A9A59_2431</name>
</gene>
<dbReference type="SUPFAM" id="SSF81923">
    <property type="entry name" value="Double Clp-N motif"/>
    <property type="match status" value="1"/>
</dbReference>
<accession>A0A2A9HJE6</accession>
<reference evidence="1 2" key="1">
    <citation type="submission" date="2017-09" db="EMBL/GenBank/DDBJ databases">
        <title>Sequencing the genomes of two abundant thermophiles in Great Basin hot springs: Thermocrinis jamiesonii and novel Chloroflexi Thermoflexus hugenholtzii.</title>
        <authorList>
            <person name="Hedlund B."/>
        </authorList>
    </citation>
    <scope>NUCLEOTIDE SEQUENCE [LARGE SCALE GENOMIC DNA]</scope>
    <source>
        <strain evidence="1 2">G233</strain>
    </source>
</reference>
<keyword evidence="2" id="KW-1185">Reference proteome</keyword>
<dbReference type="InterPro" id="IPR036628">
    <property type="entry name" value="Clp_N_dom_sf"/>
</dbReference>
<protein>
    <recommendedName>
        <fullName evidence="3">Clp R domain-containing protein</fullName>
    </recommendedName>
</protein>
<dbReference type="Gene3D" id="1.10.1780.10">
    <property type="entry name" value="Clp, N-terminal domain"/>
    <property type="match status" value="1"/>
</dbReference>
<evidence type="ECO:0000313" key="1">
    <source>
        <dbReference type="EMBL" id="PFG75165.1"/>
    </source>
</evidence>
<dbReference type="AlphaFoldDB" id="A0A2A9HJE6"/>
<name>A0A2A9HJE6_TEPT2</name>
<evidence type="ECO:0008006" key="3">
    <source>
        <dbReference type="Google" id="ProtNLM"/>
    </source>
</evidence>
<organism evidence="1 2">
    <name type="scientific">Tepidiforma thermophila (strain KCTC 52669 / CGMCC 1.13589 / G233)</name>
    <dbReference type="NCBI Taxonomy" id="2761530"/>
    <lineage>
        <taxon>Bacteria</taxon>
        <taxon>Bacillati</taxon>
        <taxon>Chloroflexota</taxon>
        <taxon>Tepidiformia</taxon>
        <taxon>Tepidiformales</taxon>
        <taxon>Tepidiformaceae</taxon>
        <taxon>Tepidiforma</taxon>
    </lineage>
</organism>
<proteinExistence type="predicted"/>
<sequence>MTSEELTLAPDAAQALRESQALCYRMNCAIVAPEHLLAACLLRLHAAGAVGLPSPGAIQQALVATQGIGEDPLDRDVIFGSAARDAISAAAAAARAAGERTITARGLAIALAESGECSPMFFASLGISRRELADVLRAA</sequence>